<proteinExistence type="inferred from homology"/>
<name>A0AAD7EHG4_9AGAR</name>
<comment type="cofactor">
    <cofactor evidence="1 9">
        <name>heme</name>
        <dbReference type="ChEBI" id="CHEBI:30413"/>
    </cofactor>
</comment>
<comment type="pathway">
    <text evidence="2">Secondary metabolite biosynthesis.</text>
</comment>
<keyword evidence="11" id="KW-0472">Membrane</keyword>
<keyword evidence="7 9" id="KW-0408">Iron</keyword>
<reference evidence="12" key="1">
    <citation type="submission" date="2023-03" db="EMBL/GenBank/DDBJ databases">
        <title>Massive genome expansion in bonnet fungi (Mycena s.s.) driven by repeated elements and novel gene families across ecological guilds.</title>
        <authorList>
            <consortium name="Lawrence Berkeley National Laboratory"/>
            <person name="Harder C.B."/>
            <person name="Miyauchi S."/>
            <person name="Viragh M."/>
            <person name="Kuo A."/>
            <person name="Thoen E."/>
            <person name="Andreopoulos B."/>
            <person name="Lu D."/>
            <person name="Skrede I."/>
            <person name="Drula E."/>
            <person name="Henrissat B."/>
            <person name="Morin E."/>
            <person name="Kohler A."/>
            <person name="Barry K."/>
            <person name="LaButti K."/>
            <person name="Morin E."/>
            <person name="Salamov A."/>
            <person name="Lipzen A."/>
            <person name="Mereny Z."/>
            <person name="Hegedus B."/>
            <person name="Baldrian P."/>
            <person name="Stursova M."/>
            <person name="Weitz H."/>
            <person name="Taylor A."/>
            <person name="Grigoriev I.V."/>
            <person name="Nagy L.G."/>
            <person name="Martin F."/>
            <person name="Kauserud H."/>
        </authorList>
    </citation>
    <scope>NUCLEOTIDE SEQUENCE</scope>
    <source>
        <strain evidence="12">CBHHK002</strain>
    </source>
</reference>
<evidence type="ECO:0000256" key="9">
    <source>
        <dbReference type="PIRSR" id="PIRSR602401-1"/>
    </source>
</evidence>
<dbReference type="PANTHER" id="PTHR46300">
    <property type="entry name" value="P450, PUTATIVE (EUROFUNG)-RELATED-RELATED"/>
    <property type="match status" value="1"/>
</dbReference>
<evidence type="ECO:0000256" key="3">
    <source>
        <dbReference type="ARBA" id="ARBA00010617"/>
    </source>
</evidence>
<dbReference type="InterPro" id="IPR001128">
    <property type="entry name" value="Cyt_P450"/>
</dbReference>
<feature type="transmembrane region" description="Helical" evidence="11">
    <location>
        <begin position="67"/>
        <end position="90"/>
    </location>
</feature>
<comment type="similarity">
    <text evidence="3 10">Belongs to the cytochrome P450 family.</text>
</comment>
<evidence type="ECO:0000256" key="5">
    <source>
        <dbReference type="ARBA" id="ARBA00022723"/>
    </source>
</evidence>
<evidence type="ECO:0000256" key="10">
    <source>
        <dbReference type="RuleBase" id="RU000461"/>
    </source>
</evidence>
<protein>
    <submittedName>
        <fullName evidence="12">Cytochrome P450</fullName>
    </submittedName>
</protein>
<dbReference type="GO" id="GO:0005506">
    <property type="term" value="F:iron ion binding"/>
    <property type="evidence" value="ECO:0007669"/>
    <property type="project" value="InterPro"/>
</dbReference>
<evidence type="ECO:0000313" key="12">
    <source>
        <dbReference type="EMBL" id="KAJ7321820.1"/>
    </source>
</evidence>
<dbReference type="GO" id="GO:0004497">
    <property type="term" value="F:monooxygenase activity"/>
    <property type="evidence" value="ECO:0007669"/>
    <property type="project" value="UniProtKB-KW"/>
</dbReference>
<feature type="binding site" description="axial binding residue" evidence="9">
    <location>
        <position position="435"/>
    </location>
    <ligand>
        <name>heme</name>
        <dbReference type="ChEBI" id="CHEBI:30413"/>
    </ligand>
    <ligandPart>
        <name>Fe</name>
        <dbReference type="ChEBI" id="CHEBI:18248"/>
    </ligandPart>
</feature>
<feature type="transmembrane region" description="Helical" evidence="11">
    <location>
        <begin position="6"/>
        <end position="22"/>
    </location>
</feature>
<keyword evidence="4 9" id="KW-0349">Heme</keyword>
<gene>
    <name evidence="12" type="ORF">DFH08DRAFT_712641</name>
</gene>
<dbReference type="PANTHER" id="PTHR46300:SF7">
    <property type="entry name" value="P450, PUTATIVE (EUROFUNG)-RELATED"/>
    <property type="match status" value="1"/>
</dbReference>
<dbReference type="InterPro" id="IPR017972">
    <property type="entry name" value="Cyt_P450_CS"/>
</dbReference>
<comment type="caution">
    <text evidence="12">The sequence shown here is derived from an EMBL/GenBank/DDBJ whole genome shotgun (WGS) entry which is preliminary data.</text>
</comment>
<keyword evidence="11" id="KW-1133">Transmembrane helix</keyword>
<evidence type="ECO:0000256" key="1">
    <source>
        <dbReference type="ARBA" id="ARBA00001971"/>
    </source>
</evidence>
<dbReference type="InterPro" id="IPR036396">
    <property type="entry name" value="Cyt_P450_sf"/>
</dbReference>
<dbReference type="PRINTS" id="PR00385">
    <property type="entry name" value="P450"/>
</dbReference>
<dbReference type="Gene3D" id="1.10.630.10">
    <property type="entry name" value="Cytochrome P450"/>
    <property type="match status" value="1"/>
</dbReference>
<keyword evidence="13" id="KW-1185">Reference proteome</keyword>
<dbReference type="PRINTS" id="PR00463">
    <property type="entry name" value="EP450I"/>
</dbReference>
<evidence type="ECO:0000313" key="13">
    <source>
        <dbReference type="Proteomes" id="UP001218218"/>
    </source>
</evidence>
<accession>A0AAD7EHG4</accession>
<keyword evidence="8 10" id="KW-0503">Monooxygenase</keyword>
<evidence type="ECO:0000256" key="2">
    <source>
        <dbReference type="ARBA" id="ARBA00005179"/>
    </source>
</evidence>
<organism evidence="12 13">
    <name type="scientific">Mycena albidolilacea</name>
    <dbReference type="NCBI Taxonomy" id="1033008"/>
    <lineage>
        <taxon>Eukaryota</taxon>
        <taxon>Fungi</taxon>
        <taxon>Dikarya</taxon>
        <taxon>Basidiomycota</taxon>
        <taxon>Agaricomycotina</taxon>
        <taxon>Agaricomycetes</taxon>
        <taxon>Agaricomycetidae</taxon>
        <taxon>Agaricales</taxon>
        <taxon>Marasmiineae</taxon>
        <taxon>Mycenaceae</taxon>
        <taxon>Mycena</taxon>
    </lineage>
</organism>
<dbReference type="PROSITE" id="PS00086">
    <property type="entry name" value="CYTOCHROME_P450"/>
    <property type="match status" value="1"/>
</dbReference>
<dbReference type="SUPFAM" id="SSF48264">
    <property type="entry name" value="Cytochrome P450"/>
    <property type="match status" value="1"/>
</dbReference>
<keyword evidence="11" id="KW-0812">Transmembrane</keyword>
<dbReference type="Proteomes" id="UP001218218">
    <property type="component" value="Unassembled WGS sequence"/>
</dbReference>
<sequence length="507" mass="57042">MPSSALQYTALALISCVLYYLFRLRSRKFPLPPGPKGLPLLGNIYDVPEKQAWLAFIEMSRKYDSDIISLNLMGTTVIVLNSAASIQALLEDKSIIYSNRPPFPMVNDLVGYHWNFGFMPYGPKWKHHRKIFVKQFQPSQMLFHRPLELKAARVLLQRLLETPAKFEQHLRHMAGMVILSTAYGIDVQPENDPYIEISEKALYALARAGRRGAYLVDSLPFLKYVPDFFPGAGFKRDARTWRKAVSAMPEAPYNFVKRSLADGTAKSSIASRVLQEMDEAQNSQDQELVLKNVLGVCYGTVSVLDTFILAMTLHPEIQEKAQAAVDHAVGQGRLPDFDDSIPYLDAVLREVLRWRPVVPLAIPHAVSEDDVYNDCYYIPRGAVILGNSWAVLHDEAIYGPKPDEFIPERWLNKDGEINTAMREPSAAFGFGRRSCPGREMAQWSVWICAASILAAFNISKSVDEKGVTLEPSGEYTSGMLCHPVPYRCEILPRSNTVRAMIQDALQN</sequence>
<evidence type="ECO:0000256" key="4">
    <source>
        <dbReference type="ARBA" id="ARBA00022617"/>
    </source>
</evidence>
<dbReference type="InterPro" id="IPR050364">
    <property type="entry name" value="Cytochrome_P450_fung"/>
</dbReference>
<keyword evidence="6 10" id="KW-0560">Oxidoreductase</keyword>
<dbReference type="CDD" id="cd11065">
    <property type="entry name" value="CYP64-like"/>
    <property type="match status" value="1"/>
</dbReference>
<evidence type="ECO:0000256" key="6">
    <source>
        <dbReference type="ARBA" id="ARBA00023002"/>
    </source>
</evidence>
<dbReference type="GO" id="GO:0016705">
    <property type="term" value="F:oxidoreductase activity, acting on paired donors, with incorporation or reduction of molecular oxygen"/>
    <property type="evidence" value="ECO:0007669"/>
    <property type="project" value="InterPro"/>
</dbReference>
<dbReference type="InterPro" id="IPR002401">
    <property type="entry name" value="Cyt_P450_E_grp-I"/>
</dbReference>
<dbReference type="AlphaFoldDB" id="A0AAD7EHG4"/>
<dbReference type="Pfam" id="PF00067">
    <property type="entry name" value="p450"/>
    <property type="match status" value="1"/>
</dbReference>
<evidence type="ECO:0000256" key="8">
    <source>
        <dbReference type="ARBA" id="ARBA00023033"/>
    </source>
</evidence>
<evidence type="ECO:0000256" key="7">
    <source>
        <dbReference type="ARBA" id="ARBA00023004"/>
    </source>
</evidence>
<keyword evidence="5 9" id="KW-0479">Metal-binding</keyword>
<evidence type="ECO:0000256" key="11">
    <source>
        <dbReference type="SAM" id="Phobius"/>
    </source>
</evidence>
<dbReference type="EMBL" id="JARIHO010000049">
    <property type="protein sequence ID" value="KAJ7321820.1"/>
    <property type="molecule type" value="Genomic_DNA"/>
</dbReference>
<dbReference type="GO" id="GO:0020037">
    <property type="term" value="F:heme binding"/>
    <property type="evidence" value="ECO:0007669"/>
    <property type="project" value="InterPro"/>
</dbReference>